<sequence length="345" mass="37314">MTADHRAPDALFHAIDQGAAPAPRQGERVLFLRAREAVGLQRWRGAGWHCAQTFRPLAAALEQAGFTVAEPAPDARYDHVLALPPRQRDEARAVLARAVRACAPGGRVIAAMANDEGARSGEKDLAALAGLGGSLSKSHCRVFWTPPLDAPDESALLRDWLALDALRPILDGRYVSRPGLFAWDRIDPASALLAAHLPADLQGRVADLGAGWGYLAAELLARCPGIVRLDLYEAEARALEAARRNLDGARCAVALHWHDVTRGLVDRYDAIVSNPPFHRDRADDPGLGRAFIERAADALADHGNLYLVANRHLPYEATLDGRFADVAVLAGEGGFKVFRARGVRR</sequence>
<dbReference type="RefSeq" id="WP_377005091.1">
    <property type="nucleotide sequence ID" value="NZ_JBHSGG010000035.1"/>
</dbReference>
<dbReference type="EC" id="2.1.1.174" evidence="7"/>
<evidence type="ECO:0000259" key="6">
    <source>
        <dbReference type="Pfam" id="PF05175"/>
    </source>
</evidence>
<keyword evidence="4 7" id="KW-0808">Transferase</keyword>
<dbReference type="PANTHER" id="PTHR47816:SF4">
    <property type="entry name" value="RIBOSOMAL RNA SMALL SUBUNIT METHYLTRANSFERASE C"/>
    <property type="match status" value="1"/>
</dbReference>
<dbReference type="Pfam" id="PF05175">
    <property type="entry name" value="MTS"/>
    <property type="match status" value="1"/>
</dbReference>
<protein>
    <submittedName>
        <fullName evidence="7">Class I SAM-dependent methyltransferase</fullName>
        <ecNumber evidence="7">2.1.1.172</ecNumber>
        <ecNumber evidence="7">2.1.1.174</ecNumber>
    </submittedName>
</protein>
<organism evidence="7 8">
    <name type="scientific">Coralloluteibacterium thermophilum</name>
    <dbReference type="NCBI Taxonomy" id="2707049"/>
    <lineage>
        <taxon>Bacteria</taxon>
        <taxon>Pseudomonadati</taxon>
        <taxon>Pseudomonadota</taxon>
        <taxon>Gammaproteobacteria</taxon>
        <taxon>Lysobacterales</taxon>
        <taxon>Lysobacteraceae</taxon>
        <taxon>Coralloluteibacterium</taxon>
    </lineage>
</organism>
<dbReference type="GO" id="GO:0052916">
    <property type="term" value="F:23S rRNA (guanine(1835)-N(2))-methyltransferase activity"/>
    <property type="evidence" value="ECO:0007669"/>
    <property type="project" value="UniProtKB-EC"/>
</dbReference>
<dbReference type="SUPFAM" id="SSF53335">
    <property type="entry name" value="S-adenosyl-L-methionine-dependent methyltransferases"/>
    <property type="match status" value="2"/>
</dbReference>
<keyword evidence="8" id="KW-1185">Reference proteome</keyword>
<dbReference type="GO" id="GO:0052914">
    <property type="term" value="F:16S rRNA (guanine(1207)-N(2))-methyltransferase activity"/>
    <property type="evidence" value="ECO:0007669"/>
    <property type="project" value="UniProtKB-EC"/>
</dbReference>
<evidence type="ECO:0000313" key="8">
    <source>
        <dbReference type="Proteomes" id="UP001595892"/>
    </source>
</evidence>
<feature type="domain" description="Methyltransferase small" evidence="6">
    <location>
        <begin position="174"/>
        <end position="338"/>
    </location>
</feature>
<proteinExistence type="predicted"/>
<evidence type="ECO:0000256" key="5">
    <source>
        <dbReference type="ARBA" id="ARBA00022691"/>
    </source>
</evidence>
<dbReference type="InterPro" id="IPR029063">
    <property type="entry name" value="SAM-dependent_MTases_sf"/>
</dbReference>
<accession>A0ABV9NPG6</accession>
<keyword evidence="5" id="KW-0949">S-adenosyl-L-methionine</keyword>
<dbReference type="InterPro" id="IPR046977">
    <property type="entry name" value="RsmC/RlmG"/>
</dbReference>
<reference evidence="8" key="1">
    <citation type="journal article" date="2019" name="Int. J. Syst. Evol. Microbiol.">
        <title>The Global Catalogue of Microorganisms (GCM) 10K type strain sequencing project: providing services to taxonomists for standard genome sequencing and annotation.</title>
        <authorList>
            <consortium name="The Broad Institute Genomics Platform"/>
            <consortium name="The Broad Institute Genome Sequencing Center for Infectious Disease"/>
            <person name="Wu L."/>
            <person name="Ma J."/>
        </authorList>
    </citation>
    <scope>NUCLEOTIDE SEQUENCE [LARGE SCALE GENOMIC DNA]</scope>
    <source>
        <strain evidence="8">CGMCC 1.13574</strain>
    </source>
</reference>
<name>A0ABV9NPG6_9GAMM</name>
<dbReference type="Gene3D" id="3.40.50.150">
    <property type="entry name" value="Vaccinia Virus protein VP39"/>
    <property type="match status" value="2"/>
</dbReference>
<evidence type="ECO:0000313" key="7">
    <source>
        <dbReference type="EMBL" id="MFC4729019.1"/>
    </source>
</evidence>
<dbReference type="EC" id="2.1.1.172" evidence="7"/>
<evidence type="ECO:0000256" key="3">
    <source>
        <dbReference type="ARBA" id="ARBA00022603"/>
    </source>
</evidence>
<keyword evidence="3 7" id="KW-0489">Methyltransferase</keyword>
<dbReference type="EMBL" id="JBHSGG010000035">
    <property type="protein sequence ID" value="MFC4729019.1"/>
    <property type="molecule type" value="Genomic_DNA"/>
</dbReference>
<dbReference type="PANTHER" id="PTHR47816">
    <property type="entry name" value="RIBOSOMAL RNA SMALL SUBUNIT METHYLTRANSFERASE C"/>
    <property type="match status" value="1"/>
</dbReference>
<evidence type="ECO:0000256" key="2">
    <source>
        <dbReference type="ARBA" id="ARBA00022552"/>
    </source>
</evidence>
<dbReference type="CDD" id="cd02440">
    <property type="entry name" value="AdoMet_MTases"/>
    <property type="match status" value="1"/>
</dbReference>
<dbReference type="PROSITE" id="PS00092">
    <property type="entry name" value="N6_MTASE"/>
    <property type="match status" value="1"/>
</dbReference>
<evidence type="ECO:0000256" key="4">
    <source>
        <dbReference type="ARBA" id="ARBA00022679"/>
    </source>
</evidence>
<evidence type="ECO:0000256" key="1">
    <source>
        <dbReference type="ARBA" id="ARBA00022490"/>
    </source>
</evidence>
<dbReference type="InterPro" id="IPR002052">
    <property type="entry name" value="DNA_methylase_N6_adenine_CS"/>
</dbReference>
<keyword evidence="2" id="KW-0698">rRNA processing</keyword>
<dbReference type="InterPro" id="IPR007848">
    <property type="entry name" value="Small_mtfrase_dom"/>
</dbReference>
<gene>
    <name evidence="7" type="ORF">ACFO3Q_12665</name>
</gene>
<keyword evidence="1" id="KW-0963">Cytoplasm</keyword>
<dbReference type="Proteomes" id="UP001595892">
    <property type="component" value="Unassembled WGS sequence"/>
</dbReference>
<comment type="caution">
    <text evidence="7">The sequence shown here is derived from an EMBL/GenBank/DDBJ whole genome shotgun (WGS) entry which is preliminary data.</text>
</comment>